<organism evidence="1 2">
    <name type="scientific">Glossina palpalis gambiensis</name>
    <dbReference type="NCBI Taxonomy" id="67801"/>
    <lineage>
        <taxon>Eukaryota</taxon>
        <taxon>Metazoa</taxon>
        <taxon>Ecdysozoa</taxon>
        <taxon>Arthropoda</taxon>
        <taxon>Hexapoda</taxon>
        <taxon>Insecta</taxon>
        <taxon>Pterygota</taxon>
        <taxon>Neoptera</taxon>
        <taxon>Endopterygota</taxon>
        <taxon>Diptera</taxon>
        <taxon>Brachycera</taxon>
        <taxon>Muscomorpha</taxon>
        <taxon>Hippoboscoidea</taxon>
        <taxon>Glossinidae</taxon>
        <taxon>Glossina</taxon>
    </lineage>
</organism>
<sequence>MSFSLIKSSIRKSSTGSVADVTDVADGIDLGDVTGDATAVIGARGDVDGGVLGVAGFANAVGADVTDIADVSGVSDTTIAAGGEYATVSVCAADSAIPS</sequence>
<name>A0A1B0BR18_9MUSC</name>
<reference evidence="2" key="1">
    <citation type="submission" date="2015-01" db="EMBL/GenBank/DDBJ databases">
        <authorList>
            <person name="Aksoy S."/>
            <person name="Warren W."/>
            <person name="Wilson R.K."/>
        </authorList>
    </citation>
    <scope>NUCLEOTIDE SEQUENCE [LARGE SCALE GENOMIC DNA]</scope>
    <source>
        <strain evidence="2">IAEA</strain>
    </source>
</reference>
<reference evidence="1" key="2">
    <citation type="submission" date="2020-05" db="UniProtKB">
        <authorList>
            <consortium name="EnsemblMetazoa"/>
        </authorList>
    </citation>
    <scope>IDENTIFICATION</scope>
    <source>
        <strain evidence="1">IAEA</strain>
    </source>
</reference>
<keyword evidence="2" id="KW-1185">Reference proteome</keyword>
<evidence type="ECO:0000313" key="2">
    <source>
        <dbReference type="Proteomes" id="UP000092460"/>
    </source>
</evidence>
<dbReference type="VEuPathDB" id="VectorBase:GPPI037881"/>
<evidence type="ECO:0000313" key="1">
    <source>
        <dbReference type="EnsemblMetazoa" id="GPPI037881-PA"/>
    </source>
</evidence>
<protein>
    <submittedName>
        <fullName evidence="1">Uncharacterized protein</fullName>
    </submittedName>
</protein>
<accession>A0A1B0BR18</accession>
<dbReference type="EnsemblMetazoa" id="GPPI037881-RA">
    <property type="protein sequence ID" value="GPPI037881-PA"/>
    <property type="gene ID" value="GPPI037881"/>
</dbReference>
<dbReference type="AlphaFoldDB" id="A0A1B0BR18"/>
<dbReference type="EMBL" id="JXJN01018875">
    <property type="status" value="NOT_ANNOTATED_CDS"/>
    <property type="molecule type" value="Genomic_DNA"/>
</dbReference>
<dbReference type="Proteomes" id="UP000092460">
    <property type="component" value="Unassembled WGS sequence"/>
</dbReference>
<proteinExistence type="predicted"/>